<dbReference type="InterPro" id="IPR016024">
    <property type="entry name" value="ARM-type_fold"/>
</dbReference>
<accession>A0ABR2KH13</accession>
<evidence type="ECO:0000313" key="1">
    <source>
        <dbReference type="EMBL" id="KAK8890429.1"/>
    </source>
</evidence>
<sequence length="443" mass="52059">MDLYKIDVTSNSFIHQQNETIEEEDINDISSLINQIDDKINMFKEAVDETDPNFQASLLFIKRATDNTEFLNVLGQKMKDSYEIIIIHITNFLNQRSQQLYLNTLAFNILNNLISASPNPREKYFSVTEPLLIQLYGFYDYFLDQFFIMPSDDYYPMLVECLKLMCNFYELINFIFDKDFNNMPDGYQAFFIKFVKNIKKIITLQNLNTDALRITFISSSCLLQQNFQIYKYFVQEGFVDLCFQFMINLSPAFPEVANLLHWIAINDEPTINLFPKNYPEILKSFLIDKPDFITESTIQFINEISISTPFAQKMIETPGFLDILLSLNQSFQIQSSSLELFHSLVNYRFIYIEPYLKKLQSFDIFFDIMDSLNPLIVRYVLKIICSITQRVSGLAKIPDYYNNLIQSRELIDRIEEFTDDEDEINSELACLALSQIKYINEEK</sequence>
<dbReference type="EMBL" id="JAPFFF010000005">
    <property type="protein sequence ID" value="KAK8890429.1"/>
    <property type="molecule type" value="Genomic_DNA"/>
</dbReference>
<reference evidence="1 2" key="1">
    <citation type="submission" date="2024-04" db="EMBL/GenBank/DDBJ databases">
        <title>Tritrichomonas musculus Genome.</title>
        <authorList>
            <person name="Alves-Ferreira E."/>
            <person name="Grigg M."/>
            <person name="Lorenzi H."/>
            <person name="Galac M."/>
        </authorList>
    </citation>
    <scope>NUCLEOTIDE SEQUENCE [LARGE SCALE GENOMIC DNA]</scope>
    <source>
        <strain evidence="1 2">EAF2021</strain>
    </source>
</reference>
<dbReference type="Proteomes" id="UP001470230">
    <property type="component" value="Unassembled WGS sequence"/>
</dbReference>
<gene>
    <name evidence="1" type="ORF">M9Y10_035205</name>
</gene>
<comment type="caution">
    <text evidence="1">The sequence shown here is derived from an EMBL/GenBank/DDBJ whole genome shotgun (WGS) entry which is preliminary data.</text>
</comment>
<keyword evidence="2" id="KW-1185">Reference proteome</keyword>
<dbReference type="Gene3D" id="1.25.10.10">
    <property type="entry name" value="Leucine-rich Repeat Variant"/>
    <property type="match status" value="1"/>
</dbReference>
<name>A0ABR2KH13_9EUKA</name>
<dbReference type="InterPro" id="IPR011989">
    <property type="entry name" value="ARM-like"/>
</dbReference>
<proteinExistence type="predicted"/>
<evidence type="ECO:0000313" key="2">
    <source>
        <dbReference type="Proteomes" id="UP001470230"/>
    </source>
</evidence>
<protein>
    <submittedName>
        <fullName evidence="1">Uncharacterized protein</fullName>
    </submittedName>
</protein>
<dbReference type="SUPFAM" id="SSF48371">
    <property type="entry name" value="ARM repeat"/>
    <property type="match status" value="1"/>
</dbReference>
<organism evidence="1 2">
    <name type="scientific">Tritrichomonas musculus</name>
    <dbReference type="NCBI Taxonomy" id="1915356"/>
    <lineage>
        <taxon>Eukaryota</taxon>
        <taxon>Metamonada</taxon>
        <taxon>Parabasalia</taxon>
        <taxon>Tritrichomonadida</taxon>
        <taxon>Tritrichomonadidae</taxon>
        <taxon>Tritrichomonas</taxon>
    </lineage>
</organism>